<dbReference type="Proteomes" id="UP000195602">
    <property type="component" value="Unassembled WGS sequence"/>
</dbReference>
<dbReference type="PANTHER" id="PTHR35020:SF2">
    <property type="entry name" value="N-ACETYLGLUCOSAMINE-INDUCED PROTEIN 1"/>
    <property type="match status" value="1"/>
</dbReference>
<dbReference type="InterPro" id="IPR022036">
    <property type="entry name" value="DUF3605"/>
</dbReference>
<accession>A0AA91Q0N5</accession>
<organism evidence="1 2">
    <name type="scientific">Clavispora lusitaniae</name>
    <name type="common">Candida lusitaniae</name>
    <dbReference type="NCBI Taxonomy" id="36911"/>
    <lineage>
        <taxon>Eukaryota</taxon>
        <taxon>Fungi</taxon>
        <taxon>Dikarya</taxon>
        <taxon>Ascomycota</taxon>
        <taxon>Saccharomycotina</taxon>
        <taxon>Pichiomycetes</taxon>
        <taxon>Metschnikowiaceae</taxon>
        <taxon>Clavispora</taxon>
    </lineage>
</organism>
<dbReference type="EMBL" id="LYUB02000006">
    <property type="protein sequence ID" value="OVF09070.1"/>
    <property type="molecule type" value="Genomic_DNA"/>
</dbReference>
<evidence type="ECO:0000313" key="1">
    <source>
        <dbReference type="EMBL" id="OVF09070.1"/>
    </source>
</evidence>
<dbReference type="Pfam" id="PF12239">
    <property type="entry name" value="DUF3605"/>
    <property type="match status" value="1"/>
</dbReference>
<evidence type="ECO:0000313" key="2">
    <source>
        <dbReference type="Proteomes" id="UP000195602"/>
    </source>
</evidence>
<proteinExistence type="predicted"/>
<dbReference type="AlphaFoldDB" id="A0AA91Q0N5"/>
<dbReference type="PANTHER" id="PTHR35020">
    <property type="entry name" value="N-ACETYLGLUCOSAMINE-INDUCED PROTEIN 1"/>
    <property type="match status" value="1"/>
</dbReference>
<dbReference type="GO" id="GO:0006044">
    <property type="term" value="P:N-acetylglucosamine metabolic process"/>
    <property type="evidence" value="ECO:0007669"/>
    <property type="project" value="TreeGrafter"/>
</dbReference>
<sequence>MSITVSKKPLTQIDCHTTAHRVISGMSISIIHSPDMPSASKVSERPFTWAEVRDIVKYNDLEALARSQSTTEKYLSFKKQLREAHTTVFKHLVVETLKWRTKEQVQSLDDSEIVVPRSGSPLFCNAEDLKIVLNDFPYHFEDDVVHLCVWTKKRIESDPNNSFGDISPRMRAHIEKYVVKTFVDGLGIPREDLVWFRNWDALQSVKEISHIHVVIKGMTSEQLQQVLGGPGVPLDESEVDLPLN</sequence>
<dbReference type="KEGG" id="clus:A9F13_06g02112"/>
<protein>
    <submittedName>
        <fullName evidence="1">N-acetylglucosamine-induced protein</fullName>
    </submittedName>
</protein>
<name>A0AA91Q0N5_CLALS</name>
<comment type="caution">
    <text evidence="1">The sequence shown here is derived from an EMBL/GenBank/DDBJ whole genome shotgun (WGS) entry which is preliminary data.</text>
</comment>
<reference evidence="1 2" key="1">
    <citation type="submission" date="2017-04" db="EMBL/GenBank/DDBJ databases">
        <title>Draft genome of the yeast Clavispora lusitaniae type strain CBS 6936.</title>
        <authorList>
            <person name="Durrens P."/>
            <person name="Klopp C."/>
            <person name="Biteau N."/>
            <person name="Fitton-Ouhabi V."/>
            <person name="Dementhon K."/>
            <person name="Accoceberry I."/>
            <person name="Sherman D.J."/>
            <person name="Noel T."/>
        </authorList>
    </citation>
    <scope>NUCLEOTIDE SEQUENCE [LARGE SCALE GENOMIC DNA]</scope>
    <source>
        <strain evidence="1 2">CBS 6936</strain>
    </source>
</reference>
<gene>
    <name evidence="1" type="ORF">A9F13_06g02112</name>
</gene>
<dbReference type="GO" id="GO:0005737">
    <property type="term" value="C:cytoplasm"/>
    <property type="evidence" value="ECO:0007669"/>
    <property type="project" value="TreeGrafter"/>
</dbReference>